<dbReference type="RefSeq" id="WP_030431008.1">
    <property type="nucleotide sequence ID" value="NZ_JOEF01000016.1"/>
</dbReference>
<dbReference type="InterPro" id="IPR029063">
    <property type="entry name" value="SAM-dependent_MTases_sf"/>
</dbReference>
<accession>A0A1G9WSW1</accession>
<protein>
    <recommendedName>
        <fullName evidence="4">Methyltransferase domain-containing protein</fullName>
    </recommendedName>
</protein>
<reference evidence="2 3" key="1">
    <citation type="submission" date="2016-10" db="EMBL/GenBank/DDBJ databases">
        <authorList>
            <person name="de Groot N.N."/>
        </authorList>
    </citation>
    <scope>NUCLEOTIDE SEQUENCE [LARGE SCALE GENOMIC DNA]</scope>
    <source>
        <strain evidence="2 3">DSM 44149</strain>
    </source>
</reference>
<evidence type="ECO:0000313" key="2">
    <source>
        <dbReference type="EMBL" id="SDM87275.1"/>
    </source>
</evidence>
<gene>
    <name evidence="2" type="ORF">SAMN04489726_3777</name>
</gene>
<name>A0A1G9WSW1_ALLAB</name>
<dbReference type="SUPFAM" id="SSF53335">
    <property type="entry name" value="S-adenosyl-L-methionine-dependent methyltransferases"/>
    <property type="match status" value="1"/>
</dbReference>
<dbReference type="eggNOG" id="COG2226">
    <property type="taxonomic scope" value="Bacteria"/>
</dbReference>
<keyword evidence="1" id="KW-0472">Membrane</keyword>
<keyword evidence="1" id="KW-0812">Transmembrane</keyword>
<dbReference type="AlphaFoldDB" id="A0A1G9WSW1"/>
<keyword evidence="1" id="KW-1133">Transmembrane helix</keyword>
<dbReference type="STRING" id="211114.SAMN04489726_3777"/>
<evidence type="ECO:0008006" key="4">
    <source>
        <dbReference type="Google" id="ProtNLM"/>
    </source>
</evidence>
<organism evidence="2 3">
    <name type="scientific">Allokutzneria albata</name>
    <name type="common">Kibdelosporangium albatum</name>
    <dbReference type="NCBI Taxonomy" id="211114"/>
    <lineage>
        <taxon>Bacteria</taxon>
        <taxon>Bacillati</taxon>
        <taxon>Actinomycetota</taxon>
        <taxon>Actinomycetes</taxon>
        <taxon>Pseudonocardiales</taxon>
        <taxon>Pseudonocardiaceae</taxon>
        <taxon>Allokutzneria</taxon>
    </lineage>
</organism>
<dbReference type="Gene3D" id="3.40.50.150">
    <property type="entry name" value="Vaccinia Virus protein VP39"/>
    <property type="match status" value="1"/>
</dbReference>
<sequence>MKRSPLQRVPVVGLVLAALTGWCARRSRRAFPRGLLWVLSVLLAWFGAAGLVASWWVHEASELRRWRWLSELLPLRLRRYLVVAPRDMEFGPGLREVTGSAHVTVVQPEPEREWTVHKGLDAVLVVFAADDMPEPGDRERFFEQARRTLRKDGRIVVVEQHRGPATTAVFGPVAWRIPPRAEWERAATAAGLRLVAARRVTPFVTGLAFTPLAHPVR</sequence>
<proteinExistence type="predicted"/>
<dbReference type="EMBL" id="LT629701">
    <property type="protein sequence ID" value="SDM87275.1"/>
    <property type="molecule type" value="Genomic_DNA"/>
</dbReference>
<dbReference type="Proteomes" id="UP000183376">
    <property type="component" value="Chromosome I"/>
</dbReference>
<feature type="transmembrane region" description="Helical" evidence="1">
    <location>
        <begin position="35"/>
        <end position="57"/>
    </location>
</feature>
<keyword evidence="3" id="KW-1185">Reference proteome</keyword>
<evidence type="ECO:0000313" key="3">
    <source>
        <dbReference type="Proteomes" id="UP000183376"/>
    </source>
</evidence>
<dbReference type="OrthoDB" id="9805171at2"/>
<evidence type="ECO:0000256" key="1">
    <source>
        <dbReference type="SAM" id="Phobius"/>
    </source>
</evidence>